<gene>
    <name evidence="8" type="ORF">VPNG_02871</name>
</gene>
<proteinExistence type="predicted"/>
<feature type="region of interest" description="Disordered" evidence="4">
    <location>
        <begin position="743"/>
        <end position="771"/>
    </location>
</feature>
<feature type="domain" description="POP1 C-terminal" evidence="7">
    <location>
        <begin position="802"/>
        <end position="990"/>
    </location>
</feature>
<organism evidence="8 9">
    <name type="scientific">Cytospora leucostoma</name>
    <dbReference type="NCBI Taxonomy" id="1230097"/>
    <lineage>
        <taxon>Eukaryota</taxon>
        <taxon>Fungi</taxon>
        <taxon>Dikarya</taxon>
        <taxon>Ascomycota</taxon>
        <taxon>Pezizomycotina</taxon>
        <taxon>Sordariomycetes</taxon>
        <taxon>Sordariomycetidae</taxon>
        <taxon>Diaporthales</taxon>
        <taxon>Cytosporaceae</taxon>
        <taxon>Cytospora</taxon>
    </lineage>
</organism>
<dbReference type="PANTHER" id="PTHR22731:SF3">
    <property type="entry name" value="RIBONUCLEASES P_MRP PROTEIN SUBUNIT POP1"/>
    <property type="match status" value="1"/>
</dbReference>
<dbReference type="InterPro" id="IPR012590">
    <property type="entry name" value="POPLD_dom"/>
</dbReference>
<dbReference type="Pfam" id="PF22770">
    <property type="entry name" value="POP1_C"/>
    <property type="match status" value="1"/>
</dbReference>
<evidence type="ECO:0000313" key="9">
    <source>
        <dbReference type="Proteomes" id="UP000285146"/>
    </source>
</evidence>
<dbReference type="PANTHER" id="PTHR22731">
    <property type="entry name" value="RIBONUCLEASES P/MRP PROTEIN SUBUNIT POP1"/>
    <property type="match status" value="1"/>
</dbReference>
<keyword evidence="9" id="KW-1185">Reference proteome</keyword>
<evidence type="ECO:0000259" key="7">
    <source>
        <dbReference type="Pfam" id="PF22770"/>
    </source>
</evidence>
<feature type="compositionally biased region" description="Polar residues" evidence="4">
    <location>
        <begin position="874"/>
        <end position="885"/>
    </location>
</feature>
<feature type="compositionally biased region" description="Gly residues" evidence="4">
    <location>
        <begin position="47"/>
        <end position="59"/>
    </location>
</feature>
<dbReference type="GO" id="GO:0000172">
    <property type="term" value="C:ribonuclease MRP complex"/>
    <property type="evidence" value="ECO:0007669"/>
    <property type="project" value="InterPro"/>
</dbReference>
<dbReference type="AlphaFoldDB" id="A0A423XKK1"/>
<feature type="domain" description="Pop1 N-terminal" evidence="5">
    <location>
        <begin position="94"/>
        <end position="321"/>
    </location>
</feature>
<protein>
    <recommendedName>
        <fullName evidence="10">Pop1 N-terminal domain-containing protein</fullName>
    </recommendedName>
</protein>
<keyword evidence="2" id="KW-0819">tRNA processing</keyword>
<feature type="domain" description="POPLD" evidence="6">
    <location>
        <begin position="599"/>
        <end position="703"/>
    </location>
</feature>
<evidence type="ECO:0008006" key="10">
    <source>
        <dbReference type="Google" id="ProtNLM"/>
    </source>
</evidence>
<dbReference type="Pfam" id="PF06978">
    <property type="entry name" value="POP1_N"/>
    <property type="match status" value="1"/>
</dbReference>
<dbReference type="FunCoup" id="A0A423XKK1">
    <property type="interactions" value="103"/>
</dbReference>
<evidence type="ECO:0000313" key="8">
    <source>
        <dbReference type="EMBL" id="ROW16549.1"/>
    </source>
</evidence>
<feature type="compositionally biased region" description="Basic and acidic residues" evidence="4">
    <location>
        <begin position="194"/>
        <end position="205"/>
    </location>
</feature>
<keyword evidence="3" id="KW-0539">Nucleus</keyword>
<dbReference type="InParanoid" id="A0A423XKK1"/>
<evidence type="ECO:0000256" key="2">
    <source>
        <dbReference type="ARBA" id="ARBA00022694"/>
    </source>
</evidence>
<evidence type="ECO:0000259" key="6">
    <source>
        <dbReference type="Pfam" id="PF08170"/>
    </source>
</evidence>
<evidence type="ECO:0000256" key="1">
    <source>
        <dbReference type="ARBA" id="ARBA00004123"/>
    </source>
</evidence>
<dbReference type="GO" id="GO:0001682">
    <property type="term" value="P:tRNA 5'-leader removal"/>
    <property type="evidence" value="ECO:0007669"/>
    <property type="project" value="InterPro"/>
</dbReference>
<dbReference type="EMBL" id="LKEB01000005">
    <property type="protein sequence ID" value="ROW16549.1"/>
    <property type="molecule type" value="Genomic_DNA"/>
</dbReference>
<feature type="region of interest" description="Disordered" evidence="4">
    <location>
        <begin position="820"/>
        <end position="893"/>
    </location>
</feature>
<evidence type="ECO:0000259" key="5">
    <source>
        <dbReference type="Pfam" id="PF06978"/>
    </source>
</evidence>
<dbReference type="STRING" id="1230097.A0A423XKK1"/>
<dbReference type="OrthoDB" id="442863at2759"/>
<sequence>MAPQPSKSGARPDGNNNKRKAPPPGAGSGAGTGSSRQPSSNNRDGRGGGAGGGGGGNEGGARAFKRVKVKDARSIRSQPADAALKDGELDLQAFLNARQFEIRALEDGMRKSKALNNRRAFQLVPRGMRRRTASHNVKKLPKRLRARARNEQLQDNTPTVVAGKRKPKTTRARIRLETAKRLASLAEKKRKRKLSEAKARAKAQEGDSGDAAAAEKEDVPAAMKQLIETRPARPKIRRNLVNDPPRPKARFRKRQIDKTWLPTHLWHAKRAKMTPPKEPLWRFSIPLTPNEKVYRPTHRATNSKGAIVWDMSYMSTIGLYGHAPGIERTLKGLGMSHDSLWDGRGAKWREGRRKWSGMLSKQLRDGRKHIGPATVLWNPEASTATEVAPGGESSTPPGQAQKQVYIRLHPSSFLEVFDILVKLIKRETPRLYVEDLRFEIGSIELTGPGSTEALLGIIRPYHSKEDVKEAHAKLFESISGVSNAAALPADIVLGFSAQDPRLLYPPRTVQVEDSSINDVPTAHLNTIQPPSDGADPTPYLLFDRDARFRASCFPSQKALNRRKGTNPPGQPLPVTNADPPVPVVLFASRSPAKQSAQGTWTLLAPWKCILPIWYSLVHYPLSTGGNPRIGGLDELRQVTFEQVLPWFPGDFPGTDAGAEWELEQRAKRKADWERRPKSKRVAWEALDLGASRKGEIGIGWACEFERLFGLHQTTEEPPSTENSLSEGNGATEKHVKMDVDQVDGGQPVERQGADGNESARTPATKKPTSHPLTLVHHLSKPSFNALISTPKKSAPPPPFSIATVKITILGRGVPEPCARIYRLPPRRPDETSLSPTPAEVPATNPPSQPNNTLPTDLRDQWLARASSSSSSSSRPTTQKGNSQPTRFPPGADHDTRKLLLAQSLLTKKVAFPPEKGTGGNGDHPLVPGEEDLIGYVTKGEFSLAEGGGVGVGCVSVERALEALRVGGDKEGRLCIVRTAGESVGWVARWEAV</sequence>
<evidence type="ECO:0000256" key="3">
    <source>
        <dbReference type="ARBA" id="ARBA00023242"/>
    </source>
</evidence>
<comment type="caution">
    <text evidence="8">The sequence shown here is derived from an EMBL/GenBank/DDBJ whole genome shotgun (WGS) entry which is preliminary data.</text>
</comment>
<comment type="subcellular location">
    <subcellularLocation>
        <location evidence="1">Nucleus</location>
    </subcellularLocation>
</comment>
<feature type="region of interest" description="Disordered" evidence="4">
    <location>
        <begin position="1"/>
        <end position="79"/>
    </location>
</feature>
<accession>A0A423XKK1</accession>
<dbReference type="GO" id="GO:0005655">
    <property type="term" value="C:nucleolar ribonuclease P complex"/>
    <property type="evidence" value="ECO:0007669"/>
    <property type="project" value="InterPro"/>
</dbReference>
<evidence type="ECO:0000256" key="4">
    <source>
        <dbReference type="SAM" id="MobiDB-lite"/>
    </source>
</evidence>
<reference evidence="8 9" key="1">
    <citation type="submission" date="2015-09" db="EMBL/GenBank/DDBJ databases">
        <title>Host preference determinants of Valsa canker pathogens revealed by comparative genomics.</title>
        <authorList>
            <person name="Yin Z."/>
            <person name="Huang L."/>
        </authorList>
    </citation>
    <scope>NUCLEOTIDE SEQUENCE [LARGE SCALE GENOMIC DNA]</scope>
    <source>
        <strain evidence="8 9">SXYLt</strain>
    </source>
</reference>
<dbReference type="InterPro" id="IPR039182">
    <property type="entry name" value="Pop1"/>
</dbReference>
<dbReference type="Proteomes" id="UP000285146">
    <property type="component" value="Unassembled WGS sequence"/>
</dbReference>
<dbReference type="InterPro" id="IPR055079">
    <property type="entry name" value="POP1_C"/>
</dbReference>
<feature type="region of interest" description="Disordered" evidence="4">
    <location>
        <begin position="183"/>
        <end position="218"/>
    </location>
</feature>
<name>A0A423XKK1_9PEZI</name>
<feature type="region of interest" description="Disordered" evidence="4">
    <location>
        <begin position="557"/>
        <end position="577"/>
    </location>
</feature>
<dbReference type="InterPro" id="IPR009723">
    <property type="entry name" value="Pop1_N"/>
</dbReference>
<dbReference type="Pfam" id="PF08170">
    <property type="entry name" value="POPLD"/>
    <property type="match status" value="1"/>
</dbReference>